<dbReference type="KEGG" id="fku:FGKAn22_08690"/>
<dbReference type="Proteomes" id="UP001319121">
    <property type="component" value="Chromosome"/>
</dbReference>
<name>A0AAN1SZ01_9PROT</name>
<dbReference type="EMBL" id="AP019536">
    <property type="protein sequence ID" value="BBI99176.1"/>
    <property type="molecule type" value="Genomic_DNA"/>
</dbReference>
<evidence type="ECO:0000313" key="2">
    <source>
        <dbReference type="Proteomes" id="UP001319121"/>
    </source>
</evidence>
<keyword evidence="2" id="KW-1185">Reference proteome</keyword>
<protein>
    <submittedName>
        <fullName evidence="1">Uncharacterized protein</fullName>
    </submittedName>
</protein>
<organism evidence="1 2">
    <name type="scientific">Ferrigenium kumadai</name>
    <dbReference type="NCBI Taxonomy" id="1682490"/>
    <lineage>
        <taxon>Bacteria</taxon>
        <taxon>Pseudomonadati</taxon>
        <taxon>Pseudomonadota</taxon>
        <taxon>Betaproteobacteria</taxon>
        <taxon>Nitrosomonadales</taxon>
        <taxon>Gallionellaceae</taxon>
        <taxon>Ferrigenium</taxon>
    </lineage>
</organism>
<reference evidence="1 2" key="1">
    <citation type="submission" date="2019-03" db="EMBL/GenBank/DDBJ databases">
        <title>Complete genome sequence of Ferrigenium kumadai strain An22, a microaerophilic iron-oxidizing bacterium isolated from a paddy field soil.</title>
        <authorList>
            <person name="Watanabe T."/>
            <person name="Asakawa S."/>
        </authorList>
    </citation>
    <scope>NUCLEOTIDE SEQUENCE [LARGE SCALE GENOMIC DNA]</scope>
    <source>
        <strain evidence="1 2">An22</strain>
    </source>
</reference>
<accession>A0AAN1SZ01</accession>
<evidence type="ECO:0000313" key="1">
    <source>
        <dbReference type="EMBL" id="BBI99176.1"/>
    </source>
</evidence>
<proteinExistence type="predicted"/>
<gene>
    <name evidence="1" type="ORF">FGKAn22_08690</name>
</gene>
<dbReference type="AlphaFoldDB" id="A0AAN1SZ01"/>
<sequence>MHAIDADGFEQFQLLAQTGQPRRRLLRRKELARMRLEDHRRRLQTEPNRRRAQLTQQCPMAEMHPVEITDGESDRLCAWRIKSA</sequence>